<dbReference type="PROSITE" id="PS51390">
    <property type="entry name" value="WAP"/>
    <property type="match status" value="1"/>
</dbReference>
<dbReference type="EMBL" id="DQ116439">
    <property type="protein sequence ID" value="AAZ22321.1"/>
    <property type="molecule type" value="mRNA"/>
</dbReference>
<evidence type="ECO:0000259" key="3">
    <source>
        <dbReference type="PROSITE" id="PS50279"/>
    </source>
</evidence>
<dbReference type="PANTHER" id="PTHR46751:SF1">
    <property type="entry name" value="WAP FOUR-DISULFIDE CORE DOMAIN PROTEIN 6A"/>
    <property type="match status" value="1"/>
</dbReference>
<dbReference type="CDD" id="cd22593">
    <property type="entry name" value="Kunitz_conkunitzin"/>
    <property type="match status" value="1"/>
</dbReference>
<protein>
    <submittedName>
        <fullName evidence="5">Mantle protein 12</fullName>
    </submittedName>
</protein>
<dbReference type="InterPro" id="IPR036645">
    <property type="entry name" value="Elafin-like_sf"/>
</dbReference>
<feature type="domain" description="BPTI/Kunitz inhibitor" evidence="3">
    <location>
        <begin position="82"/>
        <end position="136"/>
    </location>
</feature>
<dbReference type="AlphaFoldDB" id="Q45TJ8"/>
<accession>Q45TJ8</accession>
<evidence type="ECO:0000259" key="4">
    <source>
        <dbReference type="PROSITE" id="PS51390"/>
    </source>
</evidence>
<dbReference type="Gene3D" id="4.10.75.10">
    <property type="entry name" value="Elafin-like"/>
    <property type="match status" value="1"/>
</dbReference>
<sequence>MKSLSILAIVNGLLMISYVQALPETCPETEGIITDCREAPPNPGQCKTDADCQDDNKRCCSYGCGGRTACFTKKKDSELPTCWQSMNVGSECPYWVYSQTRWYYDKPSRRCLSFMYTGCGGNQNNFVTYLSCMQECMMKYVPGGPTISNPWEPPTIHV</sequence>
<evidence type="ECO:0000313" key="5">
    <source>
        <dbReference type="EMBL" id="AAZ22321.1"/>
    </source>
</evidence>
<dbReference type="Pfam" id="PF00095">
    <property type="entry name" value="WAP"/>
    <property type="match status" value="1"/>
</dbReference>
<feature type="chain" id="PRO_5004232204" evidence="2">
    <location>
        <begin position="22"/>
        <end position="158"/>
    </location>
</feature>
<dbReference type="InterPro" id="IPR002223">
    <property type="entry name" value="Kunitz_BPTI"/>
</dbReference>
<evidence type="ECO:0000256" key="2">
    <source>
        <dbReference type="SAM" id="SignalP"/>
    </source>
</evidence>
<dbReference type="GO" id="GO:0005576">
    <property type="term" value="C:extracellular region"/>
    <property type="evidence" value="ECO:0007669"/>
    <property type="project" value="InterPro"/>
</dbReference>
<dbReference type="SMART" id="SM00131">
    <property type="entry name" value="KU"/>
    <property type="match status" value="1"/>
</dbReference>
<dbReference type="Gene3D" id="4.10.410.10">
    <property type="entry name" value="Pancreatic trypsin inhibitor Kunitz domain"/>
    <property type="match status" value="1"/>
</dbReference>
<keyword evidence="1" id="KW-1015">Disulfide bond</keyword>
<dbReference type="InterPro" id="IPR008197">
    <property type="entry name" value="WAP_dom"/>
</dbReference>
<name>Q45TJ8_PINFU</name>
<dbReference type="PROSITE" id="PS50279">
    <property type="entry name" value="BPTI_KUNITZ_2"/>
    <property type="match status" value="1"/>
</dbReference>
<dbReference type="PROSITE" id="PS00280">
    <property type="entry name" value="BPTI_KUNITZ_1"/>
    <property type="match status" value="1"/>
</dbReference>
<dbReference type="InterPro" id="IPR051388">
    <property type="entry name" value="Serpin_venom_toxin"/>
</dbReference>
<feature type="domain" description="WAP" evidence="4">
    <location>
        <begin position="19"/>
        <end position="74"/>
    </location>
</feature>
<dbReference type="SUPFAM" id="SSF57362">
    <property type="entry name" value="BPTI-like"/>
    <property type="match status" value="1"/>
</dbReference>
<keyword evidence="2" id="KW-0732">Signal</keyword>
<proteinExistence type="evidence at transcript level"/>
<dbReference type="GO" id="GO:0004867">
    <property type="term" value="F:serine-type endopeptidase inhibitor activity"/>
    <property type="evidence" value="ECO:0007669"/>
    <property type="project" value="InterPro"/>
</dbReference>
<evidence type="ECO:0000256" key="1">
    <source>
        <dbReference type="ARBA" id="ARBA00023157"/>
    </source>
</evidence>
<dbReference type="PANTHER" id="PTHR46751">
    <property type="entry name" value="EPPIN"/>
    <property type="match status" value="1"/>
</dbReference>
<reference evidence="5" key="1">
    <citation type="journal article" date="2007" name="Biochemistry">
        <title>Identification and characterization of a biomineralization related gene PFMG1 highly expressed in the mantle of Pinctada fucata.</title>
        <authorList>
            <person name="Liu H.L."/>
            <person name="Liu S.F."/>
            <person name="Ge Y.J."/>
            <person name="Liu J."/>
            <person name="Wang X.Y."/>
            <person name="Xie L.P."/>
            <person name="Zhang R.Q."/>
            <person name="Wang Z."/>
        </authorList>
    </citation>
    <scope>NUCLEOTIDE SEQUENCE</scope>
</reference>
<organism evidence="5">
    <name type="scientific">Pinctada fucata</name>
    <name type="common">Akoya pearl oyster</name>
    <name type="synonym">Pinctada imbricata fucata</name>
    <dbReference type="NCBI Taxonomy" id="50426"/>
    <lineage>
        <taxon>Eukaryota</taxon>
        <taxon>Metazoa</taxon>
        <taxon>Spiralia</taxon>
        <taxon>Lophotrochozoa</taxon>
        <taxon>Mollusca</taxon>
        <taxon>Bivalvia</taxon>
        <taxon>Autobranchia</taxon>
        <taxon>Pteriomorphia</taxon>
        <taxon>Pterioida</taxon>
        <taxon>Pterioidea</taxon>
        <taxon>Pteriidae</taxon>
        <taxon>Pinctada</taxon>
    </lineage>
</organism>
<dbReference type="Pfam" id="PF00014">
    <property type="entry name" value="Kunitz_BPTI"/>
    <property type="match status" value="1"/>
</dbReference>
<dbReference type="InterPro" id="IPR020901">
    <property type="entry name" value="Prtase_inh_Kunz-CS"/>
</dbReference>
<gene>
    <name evidence="5" type="primary">MG12</name>
</gene>
<feature type="signal peptide" evidence="2">
    <location>
        <begin position="1"/>
        <end position="21"/>
    </location>
</feature>
<dbReference type="InterPro" id="IPR036880">
    <property type="entry name" value="Kunitz_BPTI_sf"/>
</dbReference>